<dbReference type="SUPFAM" id="SSF54991">
    <property type="entry name" value="Anticodon-binding domain of PheRS"/>
    <property type="match status" value="1"/>
</dbReference>
<reference evidence="20" key="1">
    <citation type="submission" date="2019-08" db="EMBL/GenBank/DDBJ databases">
        <authorList>
            <person name="Kucharzyk K."/>
            <person name="Murdoch R.W."/>
            <person name="Higgins S."/>
            <person name="Loffler F."/>
        </authorList>
    </citation>
    <scope>NUCLEOTIDE SEQUENCE</scope>
</reference>
<dbReference type="GO" id="GO:0004826">
    <property type="term" value="F:phenylalanine-tRNA ligase activity"/>
    <property type="evidence" value="ECO:0007669"/>
    <property type="project" value="UniProtKB-EC"/>
</dbReference>
<dbReference type="GO" id="GO:0005524">
    <property type="term" value="F:ATP binding"/>
    <property type="evidence" value="ECO:0007669"/>
    <property type="project" value="UniProtKB-KW"/>
</dbReference>
<dbReference type="InterPro" id="IPR045864">
    <property type="entry name" value="aa-tRNA-synth_II/BPL/LPL"/>
</dbReference>
<dbReference type="SMART" id="SM00896">
    <property type="entry name" value="FDX-ACB"/>
    <property type="match status" value="1"/>
</dbReference>
<comment type="caution">
    <text evidence="20">The sequence shown here is derived from an EMBL/GenBank/DDBJ whole genome shotgun (WGS) entry which is preliminary data.</text>
</comment>
<dbReference type="InterPro" id="IPR041616">
    <property type="entry name" value="PheRS_beta_core"/>
</dbReference>
<evidence type="ECO:0000256" key="5">
    <source>
        <dbReference type="ARBA" id="ARBA00012814"/>
    </source>
</evidence>
<evidence type="ECO:0000256" key="1">
    <source>
        <dbReference type="ARBA" id="ARBA00001946"/>
    </source>
</evidence>
<evidence type="ECO:0000256" key="11">
    <source>
        <dbReference type="ARBA" id="ARBA00022741"/>
    </source>
</evidence>
<dbReference type="InterPro" id="IPR045060">
    <property type="entry name" value="Phe-tRNA-ligase_IIc_bsu"/>
</dbReference>
<evidence type="ECO:0000256" key="18">
    <source>
        <dbReference type="ARBA" id="ARBA00049255"/>
    </source>
</evidence>
<dbReference type="FunFam" id="3.30.930.10:FF:000022">
    <property type="entry name" value="Phenylalanine--tRNA ligase beta subunit"/>
    <property type="match status" value="1"/>
</dbReference>
<dbReference type="PANTHER" id="PTHR10947">
    <property type="entry name" value="PHENYLALANYL-TRNA SYNTHETASE BETA CHAIN AND LEUCINE-RICH REPEAT-CONTAINING PROTEIN 47"/>
    <property type="match status" value="1"/>
</dbReference>
<comment type="cofactor">
    <cofactor evidence="1">
        <name>Mg(2+)</name>
        <dbReference type="ChEBI" id="CHEBI:18420"/>
    </cofactor>
</comment>
<evidence type="ECO:0000256" key="4">
    <source>
        <dbReference type="ARBA" id="ARBA00011209"/>
    </source>
</evidence>
<dbReference type="FunFam" id="3.30.70.380:FF:000001">
    <property type="entry name" value="Phenylalanine--tRNA ligase beta subunit"/>
    <property type="match status" value="1"/>
</dbReference>
<evidence type="ECO:0000313" key="20">
    <source>
        <dbReference type="EMBL" id="MPM61070.1"/>
    </source>
</evidence>
<keyword evidence="8" id="KW-0820">tRNA-binding</keyword>
<evidence type="ECO:0000259" key="19">
    <source>
        <dbReference type="PROSITE" id="PS51447"/>
    </source>
</evidence>
<feature type="domain" description="FDX-ACB" evidence="19">
    <location>
        <begin position="231"/>
        <end position="324"/>
    </location>
</feature>
<sequence length="325" mass="35914">MPCLDVTKGGQHIIYDVQDSIKDYMVAVGMNEVINYSFIHPSAFDKIGLAADDARRKVIDIMNPITDDFKVMRTTLVPGMLANVAYNVARQNTKVATFEIGRVYFADQLPLSGFPTEKPMLCMALCGKRNELNWNEGREDVDFYDVKGIVEGLLNNLQMQEWKFVTGTAPYLHPGKSCTIEYNGMAIGCFGEVHPAVQNAYGLPQAAYLFELEIEPLVAAATHVPQYTHLPKFPGSSRDIAVVVPTEIAMSELVAVIKANAGELLQTVKVFDVYTGKQVASGCKSMAFNLTFQANDRTLTDDEIDLVIKQVVSVVGETFKAKLRE</sequence>
<dbReference type="InterPro" id="IPR036690">
    <property type="entry name" value="Fdx_antiC-bd_sf"/>
</dbReference>
<proteinExistence type="inferred from homology"/>
<dbReference type="GO" id="GO:0006432">
    <property type="term" value="P:phenylalanyl-tRNA aminoacylation"/>
    <property type="evidence" value="ECO:0007669"/>
    <property type="project" value="InterPro"/>
</dbReference>
<dbReference type="SUPFAM" id="SSF55681">
    <property type="entry name" value="Class II aaRS and biotin synthetases"/>
    <property type="match status" value="1"/>
</dbReference>
<comment type="catalytic activity">
    <reaction evidence="18">
        <text>tRNA(Phe) + L-phenylalanine + ATP = L-phenylalanyl-tRNA(Phe) + AMP + diphosphate + H(+)</text>
        <dbReference type="Rhea" id="RHEA:19413"/>
        <dbReference type="Rhea" id="RHEA-COMP:9668"/>
        <dbReference type="Rhea" id="RHEA-COMP:9699"/>
        <dbReference type="ChEBI" id="CHEBI:15378"/>
        <dbReference type="ChEBI" id="CHEBI:30616"/>
        <dbReference type="ChEBI" id="CHEBI:33019"/>
        <dbReference type="ChEBI" id="CHEBI:58095"/>
        <dbReference type="ChEBI" id="CHEBI:78442"/>
        <dbReference type="ChEBI" id="CHEBI:78531"/>
        <dbReference type="ChEBI" id="CHEBI:456215"/>
        <dbReference type="EC" id="6.1.1.20"/>
    </reaction>
</comment>
<keyword evidence="13" id="KW-0460">Magnesium</keyword>
<keyword evidence="11" id="KW-0547">Nucleotide-binding</keyword>
<organism evidence="20">
    <name type="scientific">bioreactor metagenome</name>
    <dbReference type="NCBI Taxonomy" id="1076179"/>
    <lineage>
        <taxon>unclassified sequences</taxon>
        <taxon>metagenomes</taxon>
        <taxon>ecological metagenomes</taxon>
    </lineage>
</organism>
<dbReference type="Gene3D" id="3.30.70.380">
    <property type="entry name" value="Ferrodoxin-fold anticodon-binding domain"/>
    <property type="match status" value="1"/>
</dbReference>
<comment type="subunit">
    <text evidence="4">Tetramer of two alpha and two beta subunits.</text>
</comment>
<keyword evidence="7" id="KW-0963">Cytoplasm</keyword>
<dbReference type="GO" id="GO:0046872">
    <property type="term" value="F:metal ion binding"/>
    <property type="evidence" value="ECO:0007669"/>
    <property type="project" value="UniProtKB-KW"/>
</dbReference>
<dbReference type="Pfam" id="PF03147">
    <property type="entry name" value="FDX-ACB"/>
    <property type="match status" value="1"/>
</dbReference>
<dbReference type="CDD" id="cd00769">
    <property type="entry name" value="PheRS_beta_core"/>
    <property type="match status" value="1"/>
</dbReference>
<keyword evidence="10" id="KW-0479">Metal-binding</keyword>
<evidence type="ECO:0000256" key="15">
    <source>
        <dbReference type="ARBA" id="ARBA00022917"/>
    </source>
</evidence>
<evidence type="ECO:0000256" key="12">
    <source>
        <dbReference type="ARBA" id="ARBA00022840"/>
    </source>
</evidence>
<evidence type="ECO:0000256" key="8">
    <source>
        <dbReference type="ARBA" id="ARBA00022555"/>
    </source>
</evidence>
<dbReference type="GO" id="GO:0009328">
    <property type="term" value="C:phenylalanine-tRNA ligase complex"/>
    <property type="evidence" value="ECO:0007669"/>
    <property type="project" value="TreeGrafter"/>
</dbReference>
<dbReference type="PANTHER" id="PTHR10947:SF0">
    <property type="entry name" value="PHENYLALANINE--TRNA LIGASE BETA SUBUNIT"/>
    <property type="match status" value="1"/>
</dbReference>
<evidence type="ECO:0000256" key="17">
    <source>
        <dbReference type="ARBA" id="ARBA00033189"/>
    </source>
</evidence>
<evidence type="ECO:0000256" key="10">
    <source>
        <dbReference type="ARBA" id="ARBA00022723"/>
    </source>
</evidence>
<protein>
    <recommendedName>
        <fullName evidence="6">Phenylalanine--tRNA ligase beta subunit</fullName>
        <ecNumber evidence="5">6.1.1.20</ecNumber>
    </recommendedName>
    <alternativeName>
        <fullName evidence="17">Phenylalanyl-tRNA synthetase beta subunit</fullName>
    </alternativeName>
</protein>
<comment type="subcellular location">
    <subcellularLocation>
        <location evidence="2">Cytoplasm</location>
    </subcellularLocation>
</comment>
<accession>A0A645B6L0</accession>
<evidence type="ECO:0000256" key="16">
    <source>
        <dbReference type="ARBA" id="ARBA00023146"/>
    </source>
</evidence>
<comment type="similarity">
    <text evidence="3">Belongs to the phenylalanyl-tRNA synthetase beta subunit family. Type 1 subfamily.</text>
</comment>
<evidence type="ECO:0000256" key="7">
    <source>
        <dbReference type="ARBA" id="ARBA00022490"/>
    </source>
</evidence>
<keyword evidence="12" id="KW-0067">ATP-binding</keyword>
<dbReference type="Pfam" id="PF17759">
    <property type="entry name" value="tRNA_synthFbeta"/>
    <property type="match status" value="1"/>
</dbReference>
<keyword evidence="9 20" id="KW-0436">Ligase</keyword>
<evidence type="ECO:0000256" key="6">
    <source>
        <dbReference type="ARBA" id="ARBA00017032"/>
    </source>
</evidence>
<dbReference type="AlphaFoldDB" id="A0A645B6L0"/>
<gene>
    <name evidence="20" type="primary">pheT_38</name>
    <name evidence="20" type="ORF">SDC9_107924</name>
</gene>
<evidence type="ECO:0000256" key="14">
    <source>
        <dbReference type="ARBA" id="ARBA00022884"/>
    </source>
</evidence>
<evidence type="ECO:0000256" key="13">
    <source>
        <dbReference type="ARBA" id="ARBA00022842"/>
    </source>
</evidence>
<dbReference type="EC" id="6.1.1.20" evidence="5"/>
<keyword evidence="15" id="KW-0648">Protein biosynthesis</keyword>
<keyword evidence="14" id="KW-0694">RNA-binding</keyword>
<dbReference type="PROSITE" id="PS51447">
    <property type="entry name" value="FDX_ACB"/>
    <property type="match status" value="1"/>
</dbReference>
<evidence type="ECO:0000256" key="2">
    <source>
        <dbReference type="ARBA" id="ARBA00004496"/>
    </source>
</evidence>
<evidence type="ECO:0000256" key="3">
    <source>
        <dbReference type="ARBA" id="ARBA00008653"/>
    </source>
</evidence>
<dbReference type="GO" id="GO:0000049">
    <property type="term" value="F:tRNA binding"/>
    <property type="evidence" value="ECO:0007669"/>
    <property type="project" value="UniProtKB-KW"/>
</dbReference>
<name>A0A645B6L0_9ZZZZ</name>
<dbReference type="EMBL" id="VSSQ01018134">
    <property type="protein sequence ID" value="MPM61070.1"/>
    <property type="molecule type" value="Genomic_DNA"/>
</dbReference>
<dbReference type="InterPro" id="IPR005121">
    <property type="entry name" value="Fdx_antiC-bd"/>
</dbReference>
<dbReference type="Gene3D" id="3.30.930.10">
    <property type="entry name" value="Bira Bifunctional Protein, Domain 2"/>
    <property type="match status" value="1"/>
</dbReference>
<keyword evidence="16" id="KW-0030">Aminoacyl-tRNA synthetase</keyword>
<evidence type="ECO:0000256" key="9">
    <source>
        <dbReference type="ARBA" id="ARBA00022598"/>
    </source>
</evidence>